<accession>A0A834I9F1</accession>
<organism evidence="2 3">
    <name type="scientific">Rhynchophorus ferrugineus</name>
    <name type="common">Red palm weevil</name>
    <name type="synonym">Curculio ferrugineus</name>
    <dbReference type="NCBI Taxonomy" id="354439"/>
    <lineage>
        <taxon>Eukaryota</taxon>
        <taxon>Metazoa</taxon>
        <taxon>Ecdysozoa</taxon>
        <taxon>Arthropoda</taxon>
        <taxon>Hexapoda</taxon>
        <taxon>Insecta</taxon>
        <taxon>Pterygota</taxon>
        <taxon>Neoptera</taxon>
        <taxon>Endopterygota</taxon>
        <taxon>Coleoptera</taxon>
        <taxon>Polyphaga</taxon>
        <taxon>Cucujiformia</taxon>
        <taxon>Curculionidae</taxon>
        <taxon>Dryophthorinae</taxon>
        <taxon>Rhynchophorus</taxon>
    </lineage>
</organism>
<feature type="region of interest" description="Disordered" evidence="1">
    <location>
        <begin position="1"/>
        <end position="28"/>
    </location>
</feature>
<evidence type="ECO:0000313" key="2">
    <source>
        <dbReference type="EMBL" id="KAF7275211.1"/>
    </source>
</evidence>
<sequence>MESGQIPDDAISASSSYVPNVGPRNGRYAHTFHRRPKLHLNLPNPPPILSPSATAPVDGAGPLPQNLRALPILRKQHGKRVSEQIRFISMELWRAGNNNKKN</sequence>
<comment type="caution">
    <text evidence="2">The sequence shown here is derived from an EMBL/GenBank/DDBJ whole genome shotgun (WGS) entry which is preliminary data.</text>
</comment>
<name>A0A834I9F1_RHYFE</name>
<reference evidence="2" key="1">
    <citation type="submission" date="2020-08" db="EMBL/GenBank/DDBJ databases">
        <title>Genome sequencing and assembly of the red palm weevil Rhynchophorus ferrugineus.</title>
        <authorList>
            <person name="Dias G.B."/>
            <person name="Bergman C.M."/>
            <person name="Manee M."/>
        </authorList>
    </citation>
    <scope>NUCLEOTIDE SEQUENCE</scope>
    <source>
        <strain evidence="2">AA-2017</strain>
        <tissue evidence="2">Whole larva</tissue>
    </source>
</reference>
<proteinExistence type="predicted"/>
<protein>
    <submittedName>
        <fullName evidence="2">Uncharacterized protein</fullName>
    </submittedName>
</protein>
<evidence type="ECO:0000313" key="3">
    <source>
        <dbReference type="Proteomes" id="UP000625711"/>
    </source>
</evidence>
<feature type="region of interest" description="Disordered" evidence="1">
    <location>
        <begin position="43"/>
        <end position="62"/>
    </location>
</feature>
<dbReference type="Proteomes" id="UP000625711">
    <property type="component" value="Unassembled WGS sequence"/>
</dbReference>
<gene>
    <name evidence="2" type="ORF">GWI33_012079</name>
</gene>
<dbReference type="EMBL" id="JAACXV010011056">
    <property type="protein sequence ID" value="KAF7275211.1"/>
    <property type="molecule type" value="Genomic_DNA"/>
</dbReference>
<dbReference type="OrthoDB" id="6071166at2759"/>
<keyword evidence="3" id="KW-1185">Reference proteome</keyword>
<dbReference type="AlphaFoldDB" id="A0A834I9F1"/>
<evidence type="ECO:0000256" key="1">
    <source>
        <dbReference type="SAM" id="MobiDB-lite"/>
    </source>
</evidence>